<feature type="transmembrane region" description="Helical" evidence="1">
    <location>
        <begin position="100"/>
        <end position="118"/>
    </location>
</feature>
<keyword evidence="1" id="KW-1133">Transmembrane helix</keyword>
<name>A0A7H0Y238_9BACL</name>
<dbReference type="EMBL" id="CP061172">
    <property type="protein sequence ID" value="QNR65146.1"/>
    <property type="molecule type" value="Genomic_DNA"/>
</dbReference>
<feature type="transmembrane region" description="Helical" evidence="1">
    <location>
        <begin position="220"/>
        <end position="241"/>
    </location>
</feature>
<gene>
    <name evidence="2" type="ORF">IAQ67_14605</name>
</gene>
<feature type="transmembrane region" description="Helical" evidence="1">
    <location>
        <begin position="18"/>
        <end position="35"/>
    </location>
</feature>
<evidence type="ECO:0000313" key="2">
    <source>
        <dbReference type="EMBL" id="QNR65146.1"/>
    </source>
</evidence>
<sequence>MNARNILPNIYFSNMNRMYNLLIVIIFYFIAMVLHDGYTSHIDFNYIWSPLIIFSIWGTLITLVGLVGWNTLYWCCIPAYLLSMIISILGGNFFRNGLPFVFIMMTSILLSFFVGIFLQIGRKILNRFTTSRQPFDVPALGTTSSPKRVYFKKIFLEIPSPKDLLAYHQTISYCLIIDFARNIAFVFYHCETTFLSDTIHCVFLTIVVGTIGYKGWKPIYTGALVGIVMDGILTIINIFFLSNPMKSFLSFLEYLFYKDLGASTMKIIWLIGINWFVVFGIVIGYIVMVIQNTIRSYTR</sequence>
<accession>A0A7H0Y238</accession>
<dbReference type="RefSeq" id="WP_190297056.1">
    <property type="nucleotide sequence ID" value="NZ_CP061172.1"/>
</dbReference>
<proteinExistence type="predicted"/>
<dbReference type="Proteomes" id="UP000516384">
    <property type="component" value="Chromosome"/>
</dbReference>
<evidence type="ECO:0000256" key="1">
    <source>
        <dbReference type="SAM" id="Phobius"/>
    </source>
</evidence>
<dbReference type="AlphaFoldDB" id="A0A7H0Y238"/>
<feature type="transmembrane region" description="Helical" evidence="1">
    <location>
        <begin position="72"/>
        <end position="94"/>
    </location>
</feature>
<organism evidence="2 3">
    <name type="scientific">Paenibacillus peoriae</name>
    <dbReference type="NCBI Taxonomy" id="59893"/>
    <lineage>
        <taxon>Bacteria</taxon>
        <taxon>Bacillati</taxon>
        <taxon>Bacillota</taxon>
        <taxon>Bacilli</taxon>
        <taxon>Bacillales</taxon>
        <taxon>Paenibacillaceae</taxon>
        <taxon>Paenibacillus</taxon>
    </lineage>
</organism>
<keyword evidence="1" id="KW-0472">Membrane</keyword>
<evidence type="ECO:0000313" key="3">
    <source>
        <dbReference type="Proteomes" id="UP000516384"/>
    </source>
</evidence>
<reference evidence="2 3" key="1">
    <citation type="submission" date="2020-09" db="EMBL/GenBank/DDBJ databases">
        <title>Characterization of Paenibacillus peoriae strain ZF390 with broad-spectrum antimicrobial activity as a potential biocontrol agent.</title>
        <authorList>
            <person name="Li L."/>
            <person name="Zhao Y."/>
            <person name="Li B."/>
            <person name="Xie X."/>
        </authorList>
    </citation>
    <scope>NUCLEOTIDE SEQUENCE [LARGE SCALE GENOMIC DNA]</scope>
    <source>
        <strain evidence="2 3">ZF390</strain>
    </source>
</reference>
<feature type="transmembrane region" description="Helical" evidence="1">
    <location>
        <begin position="47"/>
        <end position="67"/>
    </location>
</feature>
<feature type="transmembrane region" description="Helical" evidence="1">
    <location>
        <begin position="267"/>
        <end position="290"/>
    </location>
</feature>
<protein>
    <submittedName>
        <fullName evidence="2">Uncharacterized protein</fullName>
    </submittedName>
</protein>
<keyword evidence="1" id="KW-0812">Transmembrane</keyword>